<dbReference type="EC" id="2.4.2.1" evidence="7"/>
<dbReference type="GO" id="GO:0005737">
    <property type="term" value="C:cytoplasm"/>
    <property type="evidence" value="ECO:0007669"/>
    <property type="project" value="TreeGrafter"/>
</dbReference>
<dbReference type="SUPFAM" id="SSF53167">
    <property type="entry name" value="Purine and uridine phosphorylases"/>
    <property type="match status" value="1"/>
</dbReference>
<feature type="domain" description="Nucleoside phosphorylase" evidence="8">
    <location>
        <begin position="43"/>
        <end position="288"/>
    </location>
</feature>
<protein>
    <recommendedName>
        <fullName evidence="7">Purine nucleoside phosphorylase</fullName>
        <ecNumber evidence="7">2.4.2.1</ecNumber>
    </recommendedName>
    <alternativeName>
        <fullName evidence="7">Inosine-guanosine phosphorylase</fullName>
    </alternativeName>
</protein>
<reference evidence="9" key="1">
    <citation type="submission" date="2011-04" db="EMBL/GenBank/DDBJ databases">
        <title>Acquisition of an animal gene by microsporidian intracellular parasites.</title>
        <authorList>
            <person name="Selman M."/>
            <person name="Pombert J.-F."/>
            <person name="Solter L."/>
            <person name="Farinelli L."/>
            <person name="Weiss L.M."/>
            <person name="Keeling P.J."/>
            <person name="Corradi N."/>
        </authorList>
    </citation>
    <scope>NUCLEOTIDE SEQUENCE</scope>
</reference>
<evidence type="ECO:0000256" key="4">
    <source>
        <dbReference type="ARBA" id="ARBA00022676"/>
    </source>
</evidence>
<dbReference type="UniPathway" id="UPA00606"/>
<evidence type="ECO:0000256" key="5">
    <source>
        <dbReference type="ARBA" id="ARBA00022679"/>
    </source>
</evidence>
<dbReference type="AlphaFoldDB" id="F8UKL3"/>
<dbReference type="GO" id="GO:0009116">
    <property type="term" value="P:nucleoside metabolic process"/>
    <property type="evidence" value="ECO:0007669"/>
    <property type="project" value="InterPro"/>
</dbReference>
<comment type="catalytic activity">
    <reaction evidence="1">
        <text>a purine D-ribonucleoside + phosphate = a purine nucleobase + alpha-D-ribose 1-phosphate</text>
        <dbReference type="Rhea" id="RHEA:19805"/>
        <dbReference type="ChEBI" id="CHEBI:26386"/>
        <dbReference type="ChEBI" id="CHEBI:43474"/>
        <dbReference type="ChEBI" id="CHEBI:57720"/>
        <dbReference type="ChEBI" id="CHEBI:142355"/>
        <dbReference type="EC" id="2.4.2.1"/>
    </reaction>
</comment>
<name>F8UKL3_9MICR</name>
<dbReference type="EMBL" id="JF808666">
    <property type="protein sequence ID" value="AEI16588.1"/>
    <property type="molecule type" value="Genomic_DNA"/>
</dbReference>
<dbReference type="VEuPathDB" id="MicrosporidiaDB:EROM_011100"/>
<dbReference type="GO" id="GO:0004731">
    <property type="term" value="F:purine-nucleoside phosphorylase activity"/>
    <property type="evidence" value="ECO:0007669"/>
    <property type="project" value="UniProtKB-EC"/>
</dbReference>
<accession>F8UKL3</accession>
<comment type="pathway">
    <text evidence="2 7">Purine metabolism; purine nucleoside salvage.</text>
</comment>
<dbReference type="FunFam" id="3.40.50.1580:FF:000004">
    <property type="entry name" value="Purine nucleoside phosphorylase"/>
    <property type="match status" value="1"/>
</dbReference>
<dbReference type="NCBIfam" id="NF006054">
    <property type="entry name" value="PRK08202.1"/>
    <property type="match status" value="1"/>
</dbReference>
<evidence type="ECO:0000256" key="7">
    <source>
        <dbReference type="PIRNR" id="PIRNR000477"/>
    </source>
</evidence>
<keyword evidence="4 7" id="KW-0328">Glycosyltransferase</keyword>
<dbReference type="Pfam" id="PF01048">
    <property type="entry name" value="PNP_UDP_1"/>
    <property type="match status" value="1"/>
</dbReference>
<dbReference type="PANTHER" id="PTHR11904:SF9">
    <property type="entry name" value="PURINE NUCLEOSIDE PHOSPHORYLASE-RELATED"/>
    <property type="match status" value="1"/>
</dbReference>
<dbReference type="NCBIfam" id="TIGR01697">
    <property type="entry name" value="PNPH-PUNA-XAPA"/>
    <property type="match status" value="1"/>
</dbReference>
<sequence length="307" mass="33682">MISETKSSNCFSNDSHDTGPKYTYELVKDISDFVMKRIHIKPKVGIICGSGMGAIPEELTEKIEIEYKDIPHFPISTVQGHDGKLVTGKMGRVGVICMQGRFHYYEGYPLSTCSMPVRMMKLCGITHIIISNAAGGINPEYNIGDIMIIKDHINFLGYGGVNPLVGAHDERWGPRFVPVNKIYSEEVREKAKIAAQRLGIESFLREGVLSITGGPCYETVAESRMLHKLGADAVGMSVIGEAITACQAGLTVFGFSLIAGKCPMEYSVDSEISHSEVVECAQKREILIRKWVLELVGILIPSLPSDI</sequence>
<dbReference type="NCBIfam" id="TIGR01700">
    <property type="entry name" value="PNPH"/>
    <property type="match status" value="1"/>
</dbReference>
<dbReference type="PANTHER" id="PTHR11904">
    <property type="entry name" value="METHYLTHIOADENOSINE/PURINE NUCLEOSIDE PHOSPHORYLASE"/>
    <property type="match status" value="1"/>
</dbReference>
<dbReference type="PIRSF" id="PIRSF000477">
    <property type="entry name" value="PurNPase"/>
    <property type="match status" value="1"/>
</dbReference>
<dbReference type="InterPro" id="IPR011268">
    <property type="entry name" value="Purine_phosphorylase"/>
</dbReference>
<comment type="similarity">
    <text evidence="3 7">Belongs to the PNP/MTAP phosphorylase family.</text>
</comment>
<evidence type="ECO:0000256" key="2">
    <source>
        <dbReference type="ARBA" id="ARBA00005058"/>
    </source>
</evidence>
<gene>
    <name evidence="9" type="ORF">011325900061</name>
</gene>
<comment type="function">
    <text evidence="6">The purine nucleoside phosphorylases catalyze the phosphorolytic breakdown of the N-glycosidic bond in the beta-(deoxy)ribonucleoside molecules, with the formation of the corresponding free purine bases and pentose-1-phosphate. Cleaves guanosine and inosine.</text>
</comment>
<dbReference type="CDD" id="cd09009">
    <property type="entry name" value="PNP-EcPNPII_like"/>
    <property type="match status" value="1"/>
</dbReference>
<dbReference type="InterPro" id="IPR011270">
    <property type="entry name" value="Pur_Nuc_Pase_Ino/Guo-sp"/>
</dbReference>
<dbReference type="Gene3D" id="3.40.50.1580">
    <property type="entry name" value="Nucleoside phosphorylase domain"/>
    <property type="match status" value="1"/>
</dbReference>
<evidence type="ECO:0000259" key="8">
    <source>
        <dbReference type="Pfam" id="PF01048"/>
    </source>
</evidence>
<evidence type="ECO:0000256" key="3">
    <source>
        <dbReference type="ARBA" id="ARBA00006751"/>
    </source>
</evidence>
<dbReference type="InterPro" id="IPR035994">
    <property type="entry name" value="Nucleoside_phosphorylase_sf"/>
</dbReference>
<dbReference type="InterPro" id="IPR000845">
    <property type="entry name" value="Nucleoside_phosphorylase_d"/>
</dbReference>
<evidence type="ECO:0000256" key="1">
    <source>
        <dbReference type="ARBA" id="ARBA00000755"/>
    </source>
</evidence>
<evidence type="ECO:0000256" key="6">
    <source>
        <dbReference type="ARBA" id="ARBA00058131"/>
    </source>
</evidence>
<organism evidence="9">
    <name type="scientific">Encephalitozoon romaleae</name>
    <dbReference type="NCBI Taxonomy" id="571949"/>
    <lineage>
        <taxon>Eukaryota</taxon>
        <taxon>Fungi</taxon>
        <taxon>Fungi incertae sedis</taxon>
        <taxon>Microsporidia</taxon>
        <taxon>Unikaryonidae</taxon>
        <taxon>Encephalitozoon</taxon>
    </lineage>
</organism>
<evidence type="ECO:0000313" key="9">
    <source>
        <dbReference type="EMBL" id="AEI16588.1"/>
    </source>
</evidence>
<proteinExistence type="inferred from homology"/>
<keyword evidence="5 7" id="KW-0808">Transferase</keyword>